<evidence type="ECO:0000313" key="2">
    <source>
        <dbReference type="EMBL" id="OAA56315.1"/>
    </source>
</evidence>
<sequence length="233" mass="24100">MFANVPVTIAAVAGAVLWLGGATRAASSTDFNSVMICTDNIFADGFLYRKENSDGSASTSLGDFPAKVTFPLYLAVTSHADAPLYPIQPAKLVSAHNYQALDQLLYINASKGAFAPVGFVDGSSNATLGAGETTWGFYSGYGFFMFYNPAVAPSPAIPASSSASSFNPVHVQGFQWVPVAGQAGVTQLYWNQTQYDEAAAAAAAGTTPAINAETASFGLCSSDPDADVTTSTS</sequence>
<keyword evidence="1" id="KW-0732">Signal</keyword>
<name>A0A162IFA4_9HYPO</name>
<protein>
    <submittedName>
        <fullName evidence="2">Uncharacterized protein</fullName>
    </submittedName>
</protein>
<evidence type="ECO:0000313" key="3">
    <source>
        <dbReference type="Proteomes" id="UP000076874"/>
    </source>
</evidence>
<dbReference type="AlphaFoldDB" id="A0A162IFA4"/>
<dbReference type="Proteomes" id="UP000076874">
    <property type="component" value="Unassembled WGS sequence"/>
</dbReference>
<organism evidence="2 3">
    <name type="scientific">Niveomyces insectorum RCEF 264</name>
    <dbReference type="NCBI Taxonomy" id="1081102"/>
    <lineage>
        <taxon>Eukaryota</taxon>
        <taxon>Fungi</taxon>
        <taxon>Dikarya</taxon>
        <taxon>Ascomycota</taxon>
        <taxon>Pezizomycotina</taxon>
        <taxon>Sordariomycetes</taxon>
        <taxon>Hypocreomycetidae</taxon>
        <taxon>Hypocreales</taxon>
        <taxon>Cordycipitaceae</taxon>
        <taxon>Niveomyces</taxon>
    </lineage>
</organism>
<dbReference type="EMBL" id="AZHD01000017">
    <property type="protein sequence ID" value="OAA56315.1"/>
    <property type="molecule type" value="Genomic_DNA"/>
</dbReference>
<proteinExistence type="predicted"/>
<accession>A0A162IFA4</accession>
<dbReference type="OrthoDB" id="5199392at2759"/>
<reference evidence="2 3" key="1">
    <citation type="journal article" date="2016" name="Genome Biol. Evol.">
        <title>Divergent and convergent evolution of fungal pathogenicity.</title>
        <authorList>
            <person name="Shang Y."/>
            <person name="Xiao G."/>
            <person name="Zheng P."/>
            <person name="Cen K."/>
            <person name="Zhan S."/>
            <person name="Wang C."/>
        </authorList>
    </citation>
    <scope>NUCLEOTIDE SEQUENCE [LARGE SCALE GENOMIC DNA]</scope>
    <source>
        <strain evidence="2 3">RCEF 264</strain>
    </source>
</reference>
<comment type="caution">
    <text evidence="2">The sequence shown here is derived from an EMBL/GenBank/DDBJ whole genome shotgun (WGS) entry which is preliminary data.</text>
</comment>
<evidence type="ECO:0000256" key="1">
    <source>
        <dbReference type="SAM" id="SignalP"/>
    </source>
</evidence>
<feature type="signal peptide" evidence="1">
    <location>
        <begin position="1"/>
        <end position="25"/>
    </location>
</feature>
<keyword evidence="3" id="KW-1185">Reference proteome</keyword>
<gene>
    <name evidence="2" type="ORF">SPI_07926</name>
</gene>
<feature type="chain" id="PRO_5007835681" evidence="1">
    <location>
        <begin position="26"/>
        <end position="233"/>
    </location>
</feature>